<dbReference type="InterPro" id="IPR038507">
    <property type="entry name" value="YcnI-like_sf"/>
</dbReference>
<dbReference type="Pfam" id="PF07987">
    <property type="entry name" value="DUF1775"/>
    <property type="match status" value="1"/>
</dbReference>
<evidence type="ECO:0000313" key="2">
    <source>
        <dbReference type="Proteomes" id="UP001592582"/>
    </source>
</evidence>
<gene>
    <name evidence="1" type="ORF">ACEZDG_28050</name>
</gene>
<dbReference type="Proteomes" id="UP001592582">
    <property type="component" value="Unassembled WGS sequence"/>
</dbReference>
<organism evidence="1 2">
    <name type="scientific">Streptacidiphilus alkalitolerans</name>
    <dbReference type="NCBI Taxonomy" id="3342712"/>
    <lineage>
        <taxon>Bacteria</taxon>
        <taxon>Bacillati</taxon>
        <taxon>Actinomycetota</taxon>
        <taxon>Actinomycetes</taxon>
        <taxon>Kitasatosporales</taxon>
        <taxon>Streptomycetaceae</taxon>
        <taxon>Streptacidiphilus</taxon>
    </lineage>
</organism>
<comment type="caution">
    <text evidence="1">The sequence shown here is derived from an EMBL/GenBank/DDBJ whole genome shotgun (WGS) entry which is preliminary data.</text>
</comment>
<dbReference type="Gene3D" id="2.60.40.2230">
    <property type="entry name" value="Uncharacterised protein YcnI-like PF07987, DUF1775"/>
    <property type="match status" value="1"/>
</dbReference>
<keyword evidence="2" id="KW-1185">Reference proteome</keyword>
<name>A0ABV6VHF3_9ACTN</name>
<reference evidence="1 2" key="1">
    <citation type="submission" date="2024-09" db="EMBL/GenBank/DDBJ databases">
        <authorList>
            <person name="Lee S.D."/>
        </authorList>
    </citation>
    <scope>NUCLEOTIDE SEQUENCE [LARGE SCALE GENOMIC DNA]</scope>
    <source>
        <strain evidence="1 2">N1-1</strain>
    </source>
</reference>
<sequence length="266" mass="26921">MSAFPLSRSLAPGTGPARARRALRRTAVVGALAAAGVLAGAGAAFAHVTVHPDSYPKGASDGTLTFRVPNEEDKADTTKVDVFFPSDQPIASVLVSPVPGWTATVKTVKLTKPIVTDDGNITDAVSEVLWTGGRITPGQYQDFTVAFGQLPSGADSLAFKTLQTYSDGDIVRWIDQQQPGQAEPEHPAPVLTLTAAAPDDSDGGATAGANATPASAAPSTAAKATTAAASSSSDSTARTLGIAGLVVAVLALAAAGYGLLRGRSRQ</sequence>
<protein>
    <submittedName>
        <fullName evidence="1">YcnI family protein</fullName>
    </submittedName>
</protein>
<dbReference type="InterPro" id="IPR012533">
    <property type="entry name" value="YcnI-copper_dom"/>
</dbReference>
<evidence type="ECO:0000313" key="1">
    <source>
        <dbReference type="EMBL" id="MFC1413126.1"/>
    </source>
</evidence>
<dbReference type="EMBL" id="JBHEZX010000015">
    <property type="protein sequence ID" value="MFC1413126.1"/>
    <property type="molecule type" value="Genomic_DNA"/>
</dbReference>
<dbReference type="CDD" id="cd08545">
    <property type="entry name" value="YcnI_like"/>
    <property type="match status" value="1"/>
</dbReference>
<proteinExistence type="predicted"/>
<accession>A0ABV6VHF3</accession>